<protein>
    <submittedName>
        <fullName evidence="1">Uncharacterized protein</fullName>
    </submittedName>
</protein>
<dbReference type="Proteomes" id="UP000499080">
    <property type="component" value="Unassembled WGS sequence"/>
</dbReference>
<dbReference type="AlphaFoldDB" id="A0A4Y2J7I4"/>
<reference evidence="1 2" key="1">
    <citation type="journal article" date="2019" name="Sci. Rep.">
        <title>Orb-weaving spider Araneus ventricosus genome elucidates the spidroin gene catalogue.</title>
        <authorList>
            <person name="Kono N."/>
            <person name="Nakamura H."/>
            <person name="Ohtoshi R."/>
            <person name="Moran D.A.P."/>
            <person name="Shinohara A."/>
            <person name="Yoshida Y."/>
            <person name="Fujiwara M."/>
            <person name="Mori M."/>
            <person name="Tomita M."/>
            <person name="Arakawa K."/>
        </authorList>
    </citation>
    <scope>NUCLEOTIDE SEQUENCE [LARGE SCALE GENOMIC DNA]</scope>
</reference>
<evidence type="ECO:0000313" key="2">
    <source>
        <dbReference type="Proteomes" id="UP000499080"/>
    </source>
</evidence>
<dbReference type="EMBL" id="BGPR01003215">
    <property type="protein sequence ID" value="GBM85222.1"/>
    <property type="molecule type" value="Genomic_DNA"/>
</dbReference>
<proteinExistence type="predicted"/>
<accession>A0A4Y2J7I4</accession>
<comment type="caution">
    <text evidence="1">The sequence shown here is derived from an EMBL/GenBank/DDBJ whole genome shotgun (WGS) entry which is preliminary data.</text>
</comment>
<feature type="non-terminal residue" evidence="1">
    <location>
        <position position="1"/>
    </location>
</feature>
<name>A0A4Y2J7I4_ARAVE</name>
<gene>
    <name evidence="1" type="ORF">AVEN_220482-2_1</name>
</gene>
<sequence length="64" mass="7013">SVDSPILAEAAVNVPSTNGNKDVIVKQHLQLMKDRDALRDLLQSALTQSDLTKQPHACYLCPKL</sequence>
<organism evidence="1 2">
    <name type="scientific">Araneus ventricosus</name>
    <name type="common">Orbweaver spider</name>
    <name type="synonym">Epeira ventricosa</name>
    <dbReference type="NCBI Taxonomy" id="182803"/>
    <lineage>
        <taxon>Eukaryota</taxon>
        <taxon>Metazoa</taxon>
        <taxon>Ecdysozoa</taxon>
        <taxon>Arthropoda</taxon>
        <taxon>Chelicerata</taxon>
        <taxon>Arachnida</taxon>
        <taxon>Araneae</taxon>
        <taxon>Araneomorphae</taxon>
        <taxon>Entelegynae</taxon>
        <taxon>Araneoidea</taxon>
        <taxon>Araneidae</taxon>
        <taxon>Araneus</taxon>
    </lineage>
</organism>
<evidence type="ECO:0000313" key="1">
    <source>
        <dbReference type="EMBL" id="GBM85222.1"/>
    </source>
</evidence>
<keyword evidence="2" id="KW-1185">Reference proteome</keyword>